<evidence type="ECO:0000256" key="3">
    <source>
        <dbReference type="ARBA" id="ARBA00012438"/>
    </source>
</evidence>
<evidence type="ECO:0000256" key="10">
    <source>
        <dbReference type="ARBA" id="ARBA00022989"/>
    </source>
</evidence>
<dbReference type="Proteomes" id="UP000185596">
    <property type="component" value="Unassembled WGS sequence"/>
</dbReference>
<dbReference type="GO" id="GO:0000156">
    <property type="term" value="F:phosphorelay response regulator activity"/>
    <property type="evidence" value="ECO:0007669"/>
    <property type="project" value="TreeGrafter"/>
</dbReference>
<keyword evidence="10 13" id="KW-1133">Transmembrane helix</keyword>
<feature type="domain" description="HAMP" evidence="15">
    <location>
        <begin position="61"/>
        <end position="113"/>
    </location>
</feature>
<dbReference type="SMART" id="SM00387">
    <property type="entry name" value="HATPase_c"/>
    <property type="match status" value="1"/>
</dbReference>
<dbReference type="SUPFAM" id="SSF55781">
    <property type="entry name" value="GAF domain-like"/>
    <property type="match status" value="1"/>
</dbReference>
<name>A0A1Q8BZA1_9PSEU</name>
<dbReference type="InterPro" id="IPR036097">
    <property type="entry name" value="HisK_dim/P_sf"/>
</dbReference>
<evidence type="ECO:0000256" key="2">
    <source>
        <dbReference type="ARBA" id="ARBA00004236"/>
    </source>
</evidence>
<evidence type="ECO:0000256" key="4">
    <source>
        <dbReference type="ARBA" id="ARBA00022553"/>
    </source>
</evidence>
<dbReference type="PROSITE" id="PS50885">
    <property type="entry name" value="HAMP"/>
    <property type="match status" value="1"/>
</dbReference>
<dbReference type="Pfam" id="PF01590">
    <property type="entry name" value="GAF"/>
    <property type="match status" value="1"/>
</dbReference>
<dbReference type="InterPro" id="IPR003018">
    <property type="entry name" value="GAF"/>
</dbReference>
<dbReference type="SMART" id="SM00065">
    <property type="entry name" value="GAF"/>
    <property type="match status" value="1"/>
</dbReference>
<protein>
    <recommendedName>
        <fullName evidence="12">Sensor-like histidine kinase SenX3</fullName>
        <ecNumber evidence="3">2.7.13.3</ecNumber>
    </recommendedName>
</protein>
<dbReference type="GO" id="GO:0007234">
    <property type="term" value="P:osmosensory signaling via phosphorelay pathway"/>
    <property type="evidence" value="ECO:0007669"/>
    <property type="project" value="TreeGrafter"/>
</dbReference>
<evidence type="ECO:0000256" key="1">
    <source>
        <dbReference type="ARBA" id="ARBA00000085"/>
    </source>
</evidence>
<dbReference type="FunFam" id="1.10.287.130:FF:000001">
    <property type="entry name" value="Two-component sensor histidine kinase"/>
    <property type="match status" value="1"/>
</dbReference>
<evidence type="ECO:0000259" key="14">
    <source>
        <dbReference type="PROSITE" id="PS50109"/>
    </source>
</evidence>
<dbReference type="SMART" id="SM00388">
    <property type="entry name" value="HisKA"/>
    <property type="match status" value="1"/>
</dbReference>
<dbReference type="Gene3D" id="3.30.565.10">
    <property type="entry name" value="Histidine kinase-like ATPase, C-terminal domain"/>
    <property type="match status" value="1"/>
</dbReference>
<dbReference type="InterPro" id="IPR004358">
    <property type="entry name" value="Sig_transdc_His_kin-like_C"/>
</dbReference>
<dbReference type="CDD" id="cd00082">
    <property type="entry name" value="HisKA"/>
    <property type="match status" value="1"/>
</dbReference>
<evidence type="ECO:0000259" key="15">
    <source>
        <dbReference type="PROSITE" id="PS50885"/>
    </source>
</evidence>
<dbReference type="InterPro" id="IPR036890">
    <property type="entry name" value="HATPase_C_sf"/>
</dbReference>
<keyword evidence="11" id="KW-0902">Two-component regulatory system</keyword>
<dbReference type="CDD" id="cd00075">
    <property type="entry name" value="HATPase"/>
    <property type="match status" value="1"/>
</dbReference>
<evidence type="ECO:0000313" key="17">
    <source>
        <dbReference type="EMBL" id="OLF07456.1"/>
    </source>
</evidence>
<gene>
    <name evidence="17" type="ORF">BU204_35525</name>
    <name evidence="16" type="ORF">BU204_35735</name>
</gene>
<feature type="domain" description="Histidine kinase" evidence="14">
    <location>
        <begin position="306"/>
        <end position="528"/>
    </location>
</feature>
<evidence type="ECO:0000256" key="12">
    <source>
        <dbReference type="ARBA" id="ARBA00039401"/>
    </source>
</evidence>
<keyword evidence="13" id="KW-0472">Membrane</keyword>
<evidence type="ECO:0000313" key="18">
    <source>
        <dbReference type="Proteomes" id="UP000185596"/>
    </source>
</evidence>
<dbReference type="SUPFAM" id="SSF47384">
    <property type="entry name" value="Homodimeric domain of signal transducing histidine kinase"/>
    <property type="match status" value="1"/>
</dbReference>
<dbReference type="PRINTS" id="PR00344">
    <property type="entry name" value="BCTRLSENSOR"/>
</dbReference>
<keyword evidence="4" id="KW-0597">Phosphoprotein</keyword>
<keyword evidence="18" id="KW-1185">Reference proteome</keyword>
<sequence length="546" mass="58716">MWTLVVAFCVLLLLTGVCAGFLLHGQGPTLTETSSGAAAVVVVLTVSALLGTLYLARYAIRSLLAPIQRLRVAVTRFQDGEPVVADGQDGAREVRELAGVVNELMRHTTQLAGDQEDTLRLHRLALEVVQGIRDSTSVRQAADVVCTVLGPVTGGDQLAICLTAGSGEPGYLARWHAPGLVAPPAELPPYVCGAAEELWRRSTHLALADTRVQSAEHEQWFTPVQDEAAARALLVVPIGFNERALGTISLSGSSPRRWGHSEIAVFHHVAAFLAQKIVEVEHREQQARYVMGLERLKRQRDDFLATVSHELRTPLTSISGYLEVLMDDEDDQVSDAHLRTLVIIERNTDRLRGLIEDLLAVSAIQNGRLLLQSQTVAVADLLGYAVEELGSMAQEKQVRLRAEAGPGDAELILGDRVHLQRAVVNIVGNALKFSRPGDVVNVSHAVDRQTGEIVISCADNGMGIPEGDLNHVTTHFFRASNATNHAVPGTGLGLPMVEAIVQAHRGALTIESTEGRGTTVTLRFPHTRAAVLASAGSSMDGRGRVP</sequence>
<dbReference type="InterPro" id="IPR029016">
    <property type="entry name" value="GAF-like_dom_sf"/>
</dbReference>
<dbReference type="InterPro" id="IPR003594">
    <property type="entry name" value="HATPase_dom"/>
</dbReference>
<dbReference type="InterPro" id="IPR050351">
    <property type="entry name" value="BphY/WalK/GraS-like"/>
</dbReference>
<evidence type="ECO:0000256" key="11">
    <source>
        <dbReference type="ARBA" id="ARBA00023012"/>
    </source>
</evidence>
<evidence type="ECO:0000256" key="7">
    <source>
        <dbReference type="ARBA" id="ARBA00022741"/>
    </source>
</evidence>
<dbReference type="GO" id="GO:0005886">
    <property type="term" value="C:plasma membrane"/>
    <property type="evidence" value="ECO:0007669"/>
    <property type="project" value="UniProtKB-SubCell"/>
</dbReference>
<dbReference type="Gene3D" id="1.10.287.130">
    <property type="match status" value="1"/>
</dbReference>
<dbReference type="PANTHER" id="PTHR42878:SF7">
    <property type="entry name" value="SENSOR HISTIDINE KINASE GLRK"/>
    <property type="match status" value="1"/>
</dbReference>
<evidence type="ECO:0000256" key="5">
    <source>
        <dbReference type="ARBA" id="ARBA00022679"/>
    </source>
</evidence>
<evidence type="ECO:0000256" key="6">
    <source>
        <dbReference type="ARBA" id="ARBA00022692"/>
    </source>
</evidence>
<comment type="catalytic activity">
    <reaction evidence="1">
        <text>ATP + protein L-histidine = ADP + protein N-phospho-L-histidine.</text>
        <dbReference type="EC" id="2.7.13.3"/>
    </reaction>
</comment>
<dbReference type="EMBL" id="MSIE01000107">
    <property type="protein sequence ID" value="OLF07298.1"/>
    <property type="molecule type" value="Genomic_DNA"/>
</dbReference>
<dbReference type="AlphaFoldDB" id="A0A1Q8BZA1"/>
<dbReference type="InterPro" id="IPR003661">
    <property type="entry name" value="HisK_dim/P_dom"/>
</dbReference>
<keyword evidence="9" id="KW-0067">ATP-binding</keyword>
<accession>A0A1Q8BZA1</accession>
<dbReference type="GO" id="GO:0030295">
    <property type="term" value="F:protein kinase activator activity"/>
    <property type="evidence" value="ECO:0007669"/>
    <property type="project" value="TreeGrafter"/>
</dbReference>
<proteinExistence type="predicted"/>
<comment type="subcellular location">
    <subcellularLocation>
        <location evidence="2">Cell membrane</location>
    </subcellularLocation>
</comment>
<evidence type="ECO:0000256" key="8">
    <source>
        <dbReference type="ARBA" id="ARBA00022777"/>
    </source>
</evidence>
<dbReference type="Gene3D" id="3.30.450.40">
    <property type="match status" value="1"/>
</dbReference>
<evidence type="ECO:0000313" key="16">
    <source>
        <dbReference type="EMBL" id="OLF07298.1"/>
    </source>
</evidence>
<keyword evidence="8" id="KW-0418">Kinase</keyword>
<dbReference type="PROSITE" id="PS50109">
    <property type="entry name" value="HIS_KIN"/>
    <property type="match status" value="1"/>
</dbReference>
<dbReference type="InterPro" id="IPR005467">
    <property type="entry name" value="His_kinase_dom"/>
</dbReference>
<dbReference type="EMBL" id="MSIE01000105">
    <property type="protein sequence ID" value="OLF07456.1"/>
    <property type="molecule type" value="Genomic_DNA"/>
</dbReference>
<dbReference type="STRING" id="1912961.BU204_35525"/>
<comment type="caution">
    <text evidence="17">The sequence shown here is derived from an EMBL/GenBank/DDBJ whole genome shotgun (WGS) entry which is preliminary data.</text>
</comment>
<keyword evidence="6 13" id="KW-0812">Transmembrane</keyword>
<evidence type="ECO:0000256" key="9">
    <source>
        <dbReference type="ARBA" id="ARBA00022840"/>
    </source>
</evidence>
<dbReference type="GO" id="GO:0000155">
    <property type="term" value="F:phosphorelay sensor kinase activity"/>
    <property type="evidence" value="ECO:0007669"/>
    <property type="project" value="InterPro"/>
</dbReference>
<dbReference type="Pfam" id="PF00512">
    <property type="entry name" value="HisKA"/>
    <property type="match status" value="1"/>
</dbReference>
<keyword evidence="5" id="KW-0808">Transferase</keyword>
<feature type="transmembrane region" description="Helical" evidence="13">
    <location>
        <begin position="35"/>
        <end position="56"/>
    </location>
</feature>
<dbReference type="Pfam" id="PF02518">
    <property type="entry name" value="HATPase_c"/>
    <property type="match status" value="1"/>
</dbReference>
<evidence type="ECO:0000256" key="13">
    <source>
        <dbReference type="SAM" id="Phobius"/>
    </source>
</evidence>
<dbReference type="InterPro" id="IPR003660">
    <property type="entry name" value="HAMP_dom"/>
</dbReference>
<keyword evidence="7" id="KW-0547">Nucleotide-binding</keyword>
<dbReference type="PANTHER" id="PTHR42878">
    <property type="entry name" value="TWO-COMPONENT HISTIDINE KINASE"/>
    <property type="match status" value="1"/>
</dbReference>
<organism evidence="17 18">
    <name type="scientific">Actinophytocola xanthii</name>
    <dbReference type="NCBI Taxonomy" id="1912961"/>
    <lineage>
        <taxon>Bacteria</taxon>
        <taxon>Bacillati</taxon>
        <taxon>Actinomycetota</taxon>
        <taxon>Actinomycetes</taxon>
        <taxon>Pseudonocardiales</taxon>
        <taxon>Pseudonocardiaceae</taxon>
    </lineage>
</organism>
<dbReference type="GO" id="GO:0005524">
    <property type="term" value="F:ATP binding"/>
    <property type="evidence" value="ECO:0007669"/>
    <property type="project" value="UniProtKB-KW"/>
</dbReference>
<dbReference type="SUPFAM" id="SSF55874">
    <property type="entry name" value="ATPase domain of HSP90 chaperone/DNA topoisomerase II/histidine kinase"/>
    <property type="match status" value="1"/>
</dbReference>
<dbReference type="EC" id="2.7.13.3" evidence="3"/>
<reference evidence="17 18" key="1">
    <citation type="submission" date="2016-12" db="EMBL/GenBank/DDBJ databases">
        <title>The draft genome sequence of Actinophytocola sp. 11-183.</title>
        <authorList>
            <person name="Wang W."/>
            <person name="Yuan L."/>
        </authorList>
    </citation>
    <scope>NUCLEOTIDE SEQUENCE [LARGE SCALE GENOMIC DNA]</scope>
    <source>
        <strain evidence="17 18">11-183</strain>
    </source>
</reference>